<accession>A0ABT5A2I7</accession>
<dbReference type="RefSeq" id="WP_231387356.1">
    <property type="nucleotide sequence ID" value="NZ_JAQMTU010000037.1"/>
</dbReference>
<dbReference type="Proteomes" id="UP001212123">
    <property type="component" value="Unassembled WGS sequence"/>
</dbReference>
<organism evidence="1 2">
    <name type="scientific">Dolichospermum circinale CS-537/01</name>
    <dbReference type="NCBI Taxonomy" id="3021739"/>
    <lineage>
        <taxon>Bacteria</taxon>
        <taxon>Bacillati</taxon>
        <taxon>Cyanobacteriota</taxon>
        <taxon>Cyanophyceae</taxon>
        <taxon>Nostocales</taxon>
        <taxon>Aphanizomenonaceae</taxon>
        <taxon>Dolichospermum</taxon>
        <taxon>Dolichospermum circinale</taxon>
    </lineage>
</organism>
<name>A0ABT5A2I7_9CYAN</name>
<evidence type="ECO:0000313" key="1">
    <source>
        <dbReference type="EMBL" id="MDB9486145.1"/>
    </source>
</evidence>
<evidence type="ECO:0000313" key="2">
    <source>
        <dbReference type="Proteomes" id="UP001212123"/>
    </source>
</evidence>
<protein>
    <submittedName>
        <fullName evidence="1">Uncharacterized protein</fullName>
    </submittedName>
</protein>
<keyword evidence="2" id="KW-1185">Reference proteome</keyword>
<sequence length="67" mass="7358">MKLIISAGIKEVFYETSFNSGEKALVRDSFINEGLVTIKQVQLSENIAKKATSFLLSSISVSDFVNT</sequence>
<gene>
    <name evidence="1" type="ORF">PN492_06225</name>
</gene>
<dbReference type="EMBL" id="JAQMTU010000037">
    <property type="protein sequence ID" value="MDB9486145.1"/>
    <property type="molecule type" value="Genomic_DNA"/>
</dbReference>
<reference evidence="1 2" key="1">
    <citation type="submission" date="2023-01" db="EMBL/GenBank/DDBJ databases">
        <title>Genomes from the Australian National Cyanobacteria Reference Collection.</title>
        <authorList>
            <person name="Willis A."/>
            <person name="Lee E.M.F."/>
        </authorList>
    </citation>
    <scope>NUCLEOTIDE SEQUENCE [LARGE SCALE GENOMIC DNA]</scope>
    <source>
        <strain evidence="1 2">CS-537/01</strain>
    </source>
</reference>
<proteinExistence type="predicted"/>
<comment type="caution">
    <text evidence="1">The sequence shown here is derived from an EMBL/GenBank/DDBJ whole genome shotgun (WGS) entry which is preliminary data.</text>
</comment>